<dbReference type="EMBL" id="BLKM01009919">
    <property type="protein sequence ID" value="GFG28748.1"/>
    <property type="molecule type" value="Genomic_DNA"/>
</dbReference>
<comment type="caution">
    <text evidence="1">The sequence shown here is derived from an EMBL/GenBank/DDBJ whole genome shotgun (WGS) entry which is preliminary data.</text>
</comment>
<evidence type="ECO:0000313" key="1">
    <source>
        <dbReference type="EMBL" id="GFG28748.1"/>
    </source>
</evidence>
<dbReference type="InParanoid" id="A0A6L2PEE6"/>
<dbReference type="AlphaFoldDB" id="A0A6L2PEE6"/>
<sequence>MTSLPAAKKNNNFNPNYSRLRITVQIPQRCLKPVVHKQRLVRNSPLIHQCRNMSTPQSVSVFRQNSGRHLLRDVDGLPHFPRRTRSGLDSLSGVTFGWNKRLDSLSGITFGNQKRNFDEIDRSGFNGFVKKNFDEIDRSGFDSFVKKNFDEIDRVGFGSFVKRNAPQLLARNYDKDNH</sequence>
<dbReference type="OrthoDB" id="8183344at2759"/>
<keyword evidence="2" id="KW-1185">Reference proteome</keyword>
<organism evidence="1 2">
    <name type="scientific">Coptotermes formosanus</name>
    <name type="common">Formosan subterranean termite</name>
    <dbReference type="NCBI Taxonomy" id="36987"/>
    <lineage>
        <taxon>Eukaryota</taxon>
        <taxon>Metazoa</taxon>
        <taxon>Ecdysozoa</taxon>
        <taxon>Arthropoda</taxon>
        <taxon>Hexapoda</taxon>
        <taxon>Insecta</taxon>
        <taxon>Pterygota</taxon>
        <taxon>Neoptera</taxon>
        <taxon>Polyneoptera</taxon>
        <taxon>Dictyoptera</taxon>
        <taxon>Blattodea</taxon>
        <taxon>Blattoidea</taxon>
        <taxon>Termitoidae</taxon>
        <taxon>Rhinotermitidae</taxon>
        <taxon>Coptotermes</taxon>
    </lineage>
</organism>
<accession>A0A6L2PEE6</accession>
<dbReference type="Proteomes" id="UP000502823">
    <property type="component" value="Unassembled WGS sequence"/>
</dbReference>
<gene>
    <name evidence="1" type="ORF">Cfor_02995</name>
</gene>
<proteinExistence type="predicted"/>
<protein>
    <submittedName>
        <fullName evidence="1">Uncharacterized protein</fullName>
    </submittedName>
</protein>
<name>A0A6L2PEE6_COPFO</name>
<reference evidence="2" key="1">
    <citation type="submission" date="2020-01" db="EMBL/GenBank/DDBJ databases">
        <title>Draft genome sequence of the Termite Coptotermes fromosanus.</title>
        <authorList>
            <person name="Itakura S."/>
            <person name="Yosikawa Y."/>
            <person name="Umezawa K."/>
        </authorList>
    </citation>
    <scope>NUCLEOTIDE SEQUENCE [LARGE SCALE GENOMIC DNA]</scope>
</reference>
<evidence type="ECO:0000313" key="2">
    <source>
        <dbReference type="Proteomes" id="UP000502823"/>
    </source>
</evidence>